<evidence type="ECO:0000256" key="1">
    <source>
        <dbReference type="ARBA" id="ARBA00004125"/>
    </source>
</evidence>
<dbReference type="SUPFAM" id="SSF50044">
    <property type="entry name" value="SH3-domain"/>
    <property type="match status" value="3"/>
</dbReference>
<dbReference type="Pfam" id="PF24081">
    <property type="entry name" value="PH_SLA1"/>
    <property type="match status" value="1"/>
</dbReference>
<dbReference type="InterPro" id="IPR056996">
    <property type="entry name" value="PH_SLA1"/>
</dbReference>
<evidence type="ECO:0000313" key="14">
    <source>
        <dbReference type="EMBL" id="GAN03648.1"/>
    </source>
</evidence>
<feature type="region of interest" description="Disordered" evidence="12">
    <location>
        <begin position="809"/>
        <end position="877"/>
    </location>
</feature>
<evidence type="ECO:0000256" key="2">
    <source>
        <dbReference type="ARBA" id="ARBA00004134"/>
    </source>
</evidence>
<feature type="compositionally biased region" description="Low complexity" evidence="12">
    <location>
        <begin position="1148"/>
        <end position="1162"/>
    </location>
</feature>
<dbReference type="GO" id="GO:0043130">
    <property type="term" value="F:ubiquitin binding"/>
    <property type="evidence" value="ECO:0007669"/>
    <property type="project" value="InterPro"/>
</dbReference>
<accession>A0A0C9MNQ8</accession>
<dbReference type="InterPro" id="IPR007131">
    <property type="entry name" value="SHD1"/>
</dbReference>
<keyword evidence="7" id="KW-0254">Endocytosis</keyword>
<dbReference type="PANTHER" id="PTHR15735:SF21">
    <property type="entry name" value="PROTEIN NERVOUS WRECK"/>
    <property type="match status" value="1"/>
</dbReference>
<feature type="domain" description="SH3" evidence="13">
    <location>
        <begin position="2"/>
        <end position="66"/>
    </location>
</feature>
<dbReference type="PRINTS" id="PR00452">
    <property type="entry name" value="SH3DOMAIN"/>
</dbReference>
<feature type="compositionally biased region" description="Polar residues" evidence="12">
    <location>
        <begin position="988"/>
        <end position="1000"/>
    </location>
</feature>
<evidence type="ECO:0000256" key="12">
    <source>
        <dbReference type="SAM" id="MobiDB-lite"/>
    </source>
</evidence>
<feature type="region of interest" description="Disordered" evidence="12">
    <location>
        <begin position="893"/>
        <end position="916"/>
    </location>
</feature>
<dbReference type="STRING" id="91626.A0A0C9MNQ8"/>
<dbReference type="GO" id="GO:0010008">
    <property type="term" value="C:endosome membrane"/>
    <property type="evidence" value="ECO:0007669"/>
    <property type="project" value="UniProtKB-SubCell"/>
</dbReference>
<dbReference type="AlphaFoldDB" id="A0A0C9MNQ8"/>
<dbReference type="CDD" id="cd11773">
    <property type="entry name" value="SH3_Sla1p_1"/>
    <property type="match status" value="1"/>
</dbReference>
<feature type="compositionally biased region" description="Pro residues" evidence="12">
    <location>
        <begin position="495"/>
        <end position="504"/>
    </location>
</feature>
<dbReference type="InterPro" id="IPR013761">
    <property type="entry name" value="SAM/pointed_sf"/>
</dbReference>
<evidence type="ECO:0000259" key="13">
    <source>
        <dbReference type="PROSITE" id="PS50002"/>
    </source>
</evidence>
<proteinExistence type="inferred from homology"/>
<dbReference type="Gene3D" id="2.30.30.40">
    <property type="entry name" value="SH3 Domains"/>
    <property type="match status" value="3"/>
</dbReference>
<dbReference type="Pfam" id="PF14604">
    <property type="entry name" value="SH3_9"/>
    <property type="match status" value="1"/>
</dbReference>
<dbReference type="InterPro" id="IPR035800">
    <property type="entry name" value="Sla1_SH3_1"/>
</dbReference>
<keyword evidence="9" id="KW-0009">Actin-binding</keyword>
<protein>
    <recommendedName>
        <fullName evidence="5">Actin cytoskeleton-regulatory complex protein SLA1</fullName>
    </recommendedName>
</protein>
<evidence type="ECO:0000256" key="4">
    <source>
        <dbReference type="ARBA" id="ARBA00007948"/>
    </source>
</evidence>
<dbReference type="GO" id="GO:0030479">
    <property type="term" value="C:actin cortical patch"/>
    <property type="evidence" value="ECO:0007669"/>
    <property type="project" value="UniProtKB-SubCell"/>
</dbReference>
<dbReference type="Gene3D" id="2.30.30.700">
    <property type="entry name" value="SLA1 homology domain 1"/>
    <property type="match status" value="1"/>
</dbReference>
<keyword evidence="15" id="KW-1185">Reference proteome</keyword>
<feature type="compositionally biased region" description="Basic and acidic residues" evidence="12">
    <location>
        <begin position="399"/>
        <end position="470"/>
    </location>
</feature>
<feature type="domain" description="SH3" evidence="13">
    <location>
        <begin position="68"/>
        <end position="128"/>
    </location>
</feature>
<dbReference type="Proteomes" id="UP000053815">
    <property type="component" value="Unassembled WGS sequence"/>
</dbReference>
<feature type="region of interest" description="Disordered" evidence="12">
    <location>
        <begin position="1142"/>
        <end position="1162"/>
    </location>
</feature>
<feature type="region of interest" description="Disordered" evidence="12">
    <location>
        <begin position="398"/>
        <end position="533"/>
    </location>
</feature>
<feature type="region of interest" description="Disordered" evidence="12">
    <location>
        <begin position="1056"/>
        <end position="1129"/>
    </location>
</feature>
<keyword evidence="8" id="KW-0967">Endosome</keyword>
<dbReference type="GO" id="GO:0030674">
    <property type="term" value="F:protein-macromolecule adaptor activity"/>
    <property type="evidence" value="ECO:0007669"/>
    <property type="project" value="InterPro"/>
</dbReference>
<dbReference type="InterPro" id="IPR001452">
    <property type="entry name" value="SH3_domain"/>
</dbReference>
<feature type="region of interest" description="Disordered" evidence="12">
    <location>
        <begin position="988"/>
        <end position="1019"/>
    </location>
</feature>
<evidence type="ECO:0000256" key="7">
    <source>
        <dbReference type="ARBA" id="ARBA00022583"/>
    </source>
</evidence>
<dbReference type="Pfam" id="PF03983">
    <property type="entry name" value="SHD1"/>
    <property type="match status" value="1"/>
</dbReference>
<dbReference type="PROSITE" id="PS50002">
    <property type="entry name" value="SH3"/>
    <property type="match status" value="3"/>
</dbReference>
<reference evidence="14" key="1">
    <citation type="submission" date="2014-09" db="EMBL/GenBank/DDBJ databases">
        <title>Draft genome sequence of an oleaginous Mucoromycotina fungus Mucor ambiguus NBRC6742.</title>
        <authorList>
            <person name="Takeda I."/>
            <person name="Yamane N."/>
            <person name="Morita T."/>
            <person name="Tamano K."/>
            <person name="Machida M."/>
            <person name="Baker S."/>
            <person name="Koike H."/>
        </authorList>
    </citation>
    <scope>NUCLEOTIDE SEQUENCE</scope>
    <source>
        <strain evidence="14">NBRC 6742</strain>
    </source>
</reference>
<evidence type="ECO:0000256" key="6">
    <source>
        <dbReference type="ARBA" id="ARBA00022443"/>
    </source>
</evidence>
<dbReference type="EMBL" id="DF836334">
    <property type="protein sequence ID" value="GAN03648.1"/>
    <property type="molecule type" value="Genomic_DNA"/>
</dbReference>
<comment type="subcellular location">
    <subcellularLocation>
        <location evidence="3">Cell membrane</location>
        <topology evidence="3">Peripheral membrane protein</topology>
        <orientation evidence="3">Cytoplasmic side</orientation>
    </subcellularLocation>
    <subcellularLocation>
        <location evidence="2">Cytoplasm</location>
        <location evidence="2">Cytoskeleton</location>
        <location evidence="2">Actin patch</location>
    </subcellularLocation>
    <subcellularLocation>
        <location evidence="1">Endosome membrane</location>
        <topology evidence="1">Peripheral membrane protein</topology>
        <orientation evidence="1">Cytoplasmic side</orientation>
    </subcellularLocation>
</comment>
<feature type="region of interest" description="Disordered" evidence="12">
    <location>
        <begin position="735"/>
        <end position="770"/>
    </location>
</feature>
<evidence type="ECO:0000256" key="5">
    <source>
        <dbReference type="ARBA" id="ARBA00020357"/>
    </source>
</evidence>
<dbReference type="OrthoDB" id="5971719at2759"/>
<dbReference type="PANTHER" id="PTHR15735">
    <property type="entry name" value="FCH AND DOUBLE SH3 DOMAINS PROTEIN"/>
    <property type="match status" value="1"/>
</dbReference>
<dbReference type="Pfam" id="PF00018">
    <property type="entry name" value="SH3_1"/>
    <property type="match status" value="2"/>
</dbReference>
<comment type="similarity">
    <text evidence="4">Belongs to the SLA1 family.</text>
</comment>
<name>A0A0C9MNQ8_9FUNG</name>
<feature type="domain" description="SH3" evidence="13">
    <location>
        <begin position="309"/>
        <end position="370"/>
    </location>
</feature>
<feature type="compositionally biased region" description="Polar residues" evidence="12">
    <location>
        <begin position="834"/>
        <end position="877"/>
    </location>
</feature>
<keyword evidence="6 11" id="KW-0728">SH3 domain</keyword>
<dbReference type="Gene3D" id="1.10.150.50">
    <property type="entry name" value="Transcription Factor, Ets-1"/>
    <property type="match status" value="1"/>
</dbReference>
<dbReference type="InterPro" id="IPR036028">
    <property type="entry name" value="SH3-like_dom_sf"/>
</dbReference>
<evidence type="ECO:0000256" key="9">
    <source>
        <dbReference type="ARBA" id="ARBA00023203"/>
    </source>
</evidence>
<evidence type="ECO:0000256" key="11">
    <source>
        <dbReference type="PROSITE-ProRule" id="PRU00192"/>
    </source>
</evidence>
<dbReference type="SMART" id="SM00326">
    <property type="entry name" value="SH3"/>
    <property type="match status" value="3"/>
</dbReference>
<sequence>MKYVAICSALYDYQAQVDDEELSFNADDILYILENNDPDWYKAQLKVPSAPDGGPIGIIPSNYVEKAKPIGTVKAIYDYQPQSIEEVEFKEDEVLTLYENDDPDWFVVEKSNGDIGLAPSNYVEQQEQGATTAGNVEKPLPAAGNASPLLNTPAIANTTTAAVASPVLNRSDSAVSWSVHEYDVIKKKKTKSKGNLLVGNGMFCYGSETDKSSPVRQFQVNQVLTASIDGKNVHIEMNDAQHSVFDFQTASQSEAKGILAKIESSKTASNAAVGLALPSPAVMTTSTSPVSVYSPASVTPAIKEPTPACEPKWAIALFPFKPEADEETYLEEHEQVLITDYVGSTDWWTIEHKDGTAGIVPANYVKFQDEYEADLQAEEAEEEKKRSEAAAAAAIEAEMAAKQKQQREMEEKERKRKQEEDLREQQRQKEMAELNRQRDLEEKERARQAEVDRRRKMQEEAKQKELDAKRQANLAATAMASPQMGGGSPRRSQIPAPPPPPPSHTAPSPSLPTYNQQQPPVPKHIDPNKPDPVKVRMWTDRTGAFKVEAQLLSCANGKIRLFKTNGVKIDVPTQKMCIEDLKYIEQETGIRQYEDTNDNIPLAQLNNNSSSGKFTWFDFFKKANLPHSACVEYAGNFDANKLTEQDVERLTHRKMKLLGMSERHVQRIQRFIETNQAEPPSDNEGARSGGLARPKMKVKKSVTFGAVSYIHEDGDSDNEDDVQWQIEQDEMLARQLQEQEQQGGGGSSSLHRRGTGRPTPSHSAPRDVTSSVLTPQHFEPLKPVQASPAQSPPQQQQQHPREITPLAALPVHNSNTPTPKPAFEDDAWAPRAGSSPSVQAATTASPAWNATQRNNTLPPNVSSPARQRPTPQLSQQSMVDPQLLAKWGGSPALAAANSRPVPPPPTTATSTTPNTNFAPLQPSAIMQPQTTGFQPQGSITSLPTMLNQGSTASLPTLQPQGSMTSLPQMQQPAPATPNFANHVFQQQQQPTGTSFASPSVQQPLQPQFPNNNSSSSSLNQYMYHQPSPQVVPLQSVLPPPLAPQLTASSYQSTVSSFGSPQIQHHTTGASGRNWANATPDNPFGSGALNNPAMMQQQQQQPNYGIPPQNTGFVPQQQHYSNPTQIDPTDKYAVFKTVNTSTPSVFNNQQQQQPPQQQRSFYY</sequence>
<organism evidence="14">
    <name type="scientific">Mucor ambiguus</name>
    <dbReference type="NCBI Taxonomy" id="91626"/>
    <lineage>
        <taxon>Eukaryota</taxon>
        <taxon>Fungi</taxon>
        <taxon>Fungi incertae sedis</taxon>
        <taxon>Mucoromycota</taxon>
        <taxon>Mucoromycotina</taxon>
        <taxon>Mucoromycetes</taxon>
        <taxon>Mucorales</taxon>
        <taxon>Mucorineae</taxon>
        <taxon>Mucoraceae</taxon>
        <taxon>Mucor</taxon>
    </lineage>
</organism>
<feature type="compositionally biased region" description="Low complexity" evidence="12">
    <location>
        <begin position="907"/>
        <end position="916"/>
    </location>
</feature>
<dbReference type="GO" id="GO:0006897">
    <property type="term" value="P:endocytosis"/>
    <property type="evidence" value="ECO:0007669"/>
    <property type="project" value="UniProtKB-KW"/>
</dbReference>
<dbReference type="GO" id="GO:0003779">
    <property type="term" value="F:actin binding"/>
    <property type="evidence" value="ECO:0007669"/>
    <property type="project" value="UniProtKB-KW"/>
</dbReference>
<dbReference type="GO" id="GO:0042802">
    <property type="term" value="F:identical protein binding"/>
    <property type="evidence" value="ECO:0007669"/>
    <property type="project" value="InterPro"/>
</dbReference>
<feature type="region of interest" description="Disordered" evidence="12">
    <location>
        <begin position="672"/>
        <end position="694"/>
    </location>
</feature>
<gene>
    <name evidence="14" type="ORF">MAM1_0045c03103</name>
</gene>
<feature type="compositionally biased region" description="Basic and acidic residues" evidence="12">
    <location>
        <begin position="523"/>
        <end position="533"/>
    </location>
</feature>
<evidence type="ECO:0000256" key="8">
    <source>
        <dbReference type="ARBA" id="ARBA00022753"/>
    </source>
</evidence>
<evidence type="ECO:0000256" key="10">
    <source>
        <dbReference type="ARBA" id="ARBA00023212"/>
    </source>
</evidence>
<feature type="compositionally biased region" description="Low complexity" evidence="12">
    <location>
        <begin position="1001"/>
        <end position="1019"/>
    </location>
</feature>
<feature type="compositionally biased region" description="Polar residues" evidence="12">
    <location>
        <begin position="1056"/>
        <end position="1079"/>
    </location>
</feature>
<keyword evidence="10" id="KW-0206">Cytoskeleton</keyword>
<keyword evidence="10" id="KW-0963">Cytoplasm</keyword>
<dbReference type="GO" id="GO:0005886">
    <property type="term" value="C:plasma membrane"/>
    <property type="evidence" value="ECO:0007669"/>
    <property type="project" value="UniProtKB-SubCell"/>
</dbReference>
<feature type="compositionally biased region" description="Polar residues" evidence="12">
    <location>
        <begin position="1107"/>
        <end position="1126"/>
    </location>
</feature>
<feature type="compositionally biased region" description="Polar residues" evidence="12">
    <location>
        <begin position="758"/>
        <end position="770"/>
    </location>
</feature>
<evidence type="ECO:0000256" key="3">
    <source>
        <dbReference type="ARBA" id="ARBA00004413"/>
    </source>
</evidence>
<evidence type="ECO:0000313" key="15">
    <source>
        <dbReference type="Proteomes" id="UP000053815"/>
    </source>
</evidence>